<dbReference type="Pfam" id="PF07963">
    <property type="entry name" value="N_methyl"/>
    <property type="match status" value="1"/>
</dbReference>
<organism evidence="7 8">
    <name type="scientific">candidate division TA06 bacterium</name>
    <dbReference type="NCBI Taxonomy" id="2250710"/>
    <lineage>
        <taxon>Bacteria</taxon>
        <taxon>Bacteria division TA06</taxon>
    </lineage>
</organism>
<dbReference type="InterPro" id="IPR012902">
    <property type="entry name" value="N_methyl_site"/>
</dbReference>
<dbReference type="PANTHER" id="PTHR30093">
    <property type="entry name" value="GENERAL SECRETION PATHWAY PROTEIN G"/>
    <property type="match status" value="1"/>
</dbReference>
<dbReference type="PRINTS" id="PR00813">
    <property type="entry name" value="BCTERIALGSPG"/>
</dbReference>
<evidence type="ECO:0008006" key="9">
    <source>
        <dbReference type="Google" id="ProtNLM"/>
    </source>
</evidence>
<feature type="transmembrane region" description="Helical" evidence="6">
    <location>
        <begin position="7"/>
        <end position="29"/>
    </location>
</feature>
<evidence type="ECO:0000256" key="4">
    <source>
        <dbReference type="ARBA" id="ARBA00022989"/>
    </source>
</evidence>
<dbReference type="NCBIfam" id="TIGR02532">
    <property type="entry name" value="IV_pilin_GFxxxE"/>
    <property type="match status" value="1"/>
</dbReference>
<name>A0A660SJS2_UNCT6</name>
<sequence>MRKGFTLIELMVVVVIIGILAAIAIPNFVKTIDKAKVASVKSNMHTMQVTVEGISVDSMGVYPSNEAADNTIAHEIPSNMKNPYTQAIGKTLAWDFVADSTQASANAAGSQGIIVYGVNVAGGAGDNYNIRGYGKVALKPIDLILSPGQ</sequence>
<accession>A0A660SJS2</accession>
<dbReference type="InterPro" id="IPR045584">
    <property type="entry name" value="Pilin-like"/>
</dbReference>
<dbReference type="GO" id="GO:0015628">
    <property type="term" value="P:protein secretion by the type II secretion system"/>
    <property type="evidence" value="ECO:0007669"/>
    <property type="project" value="InterPro"/>
</dbReference>
<comment type="caution">
    <text evidence="7">The sequence shown here is derived from an EMBL/GenBank/DDBJ whole genome shotgun (WGS) entry which is preliminary data.</text>
</comment>
<dbReference type="GO" id="GO:0015627">
    <property type="term" value="C:type II protein secretion system complex"/>
    <property type="evidence" value="ECO:0007669"/>
    <property type="project" value="InterPro"/>
</dbReference>
<evidence type="ECO:0000313" key="7">
    <source>
        <dbReference type="EMBL" id="RKX71058.1"/>
    </source>
</evidence>
<keyword evidence="4 6" id="KW-1133">Transmembrane helix</keyword>
<gene>
    <name evidence="7" type="ORF">DRP43_02830</name>
</gene>
<evidence type="ECO:0000256" key="1">
    <source>
        <dbReference type="ARBA" id="ARBA00004167"/>
    </source>
</evidence>
<dbReference type="Proteomes" id="UP000271125">
    <property type="component" value="Unassembled WGS sequence"/>
</dbReference>
<dbReference type="EMBL" id="QNBD01000107">
    <property type="protein sequence ID" value="RKX71058.1"/>
    <property type="molecule type" value="Genomic_DNA"/>
</dbReference>
<keyword evidence="2" id="KW-0488">Methylation</keyword>
<dbReference type="Gene3D" id="3.30.700.10">
    <property type="entry name" value="Glycoprotein, Type 4 Pilin"/>
    <property type="match status" value="1"/>
</dbReference>
<evidence type="ECO:0000256" key="5">
    <source>
        <dbReference type="ARBA" id="ARBA00023136"/>
    </source>
</evidence>
<evidence type="ECO:0000313" key="8">
    <source>
        <dbReference type="Proteomes" id="UP000271125"/>
    </source>
</evidence>
<evidence type="ECO:0000256" key="3">
    <source>
        <dbReference type="ARBA" id="ARBA00022692"/>
    </source>
</evidence>
<keyword evidence="5 6" id="KW-0472">Membrane</keyword>
<reference evidence="7 8" key="1">
    <citation type="submission" date="2018-06" db="EMBL/GenBank/DDBJ databases">
        <title>Extensive metabolic versatility and redundancy in microbially diverse, dynamic hydrothermal sediments.</title>
        <authorList>
            <person name="Dombrowski N."/>
            <person name="Teske A."/>
            <person name="Baker B.J."/>
        </authorList>
    </citation>
    <scope>NUCLEOTIDE SEQUENCE [LARGE SCALE GENOMIC DNA]</scope>
    <source>
        <strain evidence="7">B10_G13</strain>
    </source>
</reference>
<protein>
    <recommendedName>
        <fullName evidence="9">Prepilin-type N-terminal cleavage/methylation domain-containing protein</fullName>
    </recommendedName>
</protein>
<dbReference type="InterPro" id="IPR000983">
    <property type="entry name" value="Bac_GSPG_pilin"/>
</dbReference>
<dbReference type="PROSITE" id="PS00409">
    <property type="entry name" value="PROKAR_NTER_METHYL"/>
    <property type="match status" value="1"/>
</dbReference>
<proteinExistence type="predicted"/>
<comment type="subcellular location">
    <subcellularLocation>
        <location evidence="1">Membrane</location>
        <topology evidence="1">Single-pass membrane protein</topology>
    </subcellularLocation>
</comment>
<dbReference type="SUPFAM" id="SSF54523">
    <property type="entry name" value="Pili subunits"/>
    <property type="match status" value="1"/>
</dbReference>
<dbReference type="AlphaFoldDB" id="A0A660SJS2"/>
<dbReference type="PANTHER" id="PTHR30093:SF44">
    <property type="entry name" value="TYPE II SECRETION SYSTEM CORE PROTEIN G"/>
    <property type="match status" value="1"/>
</dbReference>
<dbReference type="GO" id="GO:0016020">
    <property type="term" value="C:membrane"/>
    <property type="evidence" value="ECO:0007669"/>
    <property type="project" value="UniProtKB-SubCell"/>
</dbReference>
<evidence type="ECO:0000256" key="6">
    <source>
        <dbReference type="SAM" id="Phobius"/>
    </source>
</evidence>
<evidence type="ECO:0000256" key="2">
    <source>
        <dbReference type="ARBA" id="ARBA00022481"/>
    </source>
</evidence>
<keyword evidence="3 6" id="KW-0812">Transmembrane</keyword>